<evidence type="ECO:0000313" key="3">
    <source>
        <dbReference type="EMBL" id="CAG9103970.1"/>
    </source>
</evidence>
<evidence type="ECO:0000313" key="6">
    <source>
        <dbReference type="WBParaSite" id="BXY_1141900.1"/>
    </source>
</evidence>
<dbReference type="EMBL" id="CAJFCV020000003">
    <property type="protein sequence ID" value="CAG9103970.1"/>
    <property type="molecule type" value="Genomic_DNA"/>
</dbReference>
<evidence type="ECO:0000313" key="2">
    <source>
        <dbReference type="EMBL" id="CAD5219059.1"/>
    </source>
</evidence>
<reference evidence="6" key="1">
    <citation type="submission" date="2016-11" db="UniProtKB">
        <authorList>
            <consortium name="WormBaseParasite"/>
        </authorList>
    </citation>
    <scope>IDENTIFICATION</scope>
</reference>
<gene>
    <name evidence="2" type="ORF">BXYJ_LOCUS5489</name>
</gene>
<proteinExistence type="predicted"/>
<dbReference type="OrthoDB" id="10422502at2759"/>
<evidence type="ECO:0000256" key="1">
    <source>
        <dbReference type="SAM" id="SignalP"/>
    </source>
</evidence>
<feature type="signal peptide" evidence="1">
    <location>
        <begin position="1"/>
        <end position="19"/>
    </location>
</feature>
<feature type="chain" id="PRO_5036022168" evidence="1">
    <location>
        <begin position="20"/>
        <end position="97"/>
    </location>
</feature>
<sequence>MKNAAVAVLLCLCLVYVSSQELFSERFAVPKPIGVPVEASQLRSRGSDVYVTPGKYPSRVYGLFKRAADQPAPEFQVKRMYVARIGKRQVYRARVGK</sequence>
<name>A0A1I7SEG0_BURXY</name>
<dbReference type="AlphaFoldDB" id="A0A1I7SEG0"/>
<evidence type="ECO:0000313" key="5">
    <source>
        <dbReference type="Proteomes" id="UP000659654"/>
    </source>
</evidence>
<dbReference type="Proteomes" id="UP000095284">
    <property type="component" value="Unplaced"/>
</dbReference>
<protein>
    <submittedName>
        <fullName evidence="2">(pine wood nematode) hypothetical protein</fullName>
    </submittedName>
</protein>
<dbReference type="EMBL" id="CAJFDI010000003">
    <property type="protein sequence ID" value="CAD5219059.1"/>
    <property type="molecule type" value="Genomic_DNA"/>
</dbReference>
<organism evidence="4 6">
    <name type="scientific">Bursaphelenchus xylophilus</name>
    <name type="common">Pinewood nematode worm</name>
    <name type="synonym">Aphelenchoides xylophilus</name>
    <dbReference type="NCBI Taxonomy" id="6326"/>
    <lineage>
        <taxon>Eukaryota</taxon>
        <taxon>Metazoa</taxon>
        <taxon>Ecdysozoa</taxon>
        <taxon>Nematoda</taxon>
        <taxon>Chromadorea</taxon>
        <taxon>Rhabditida</taxon>
        <taxon>Tylenchina</taxon>
        <taxon>Tylenchomorpha</taxon>
        <taxon>Aphelenchoidea</taxon>
        <taxon>Aphelenchoididae</taxon>
        <taxon>Bursaphelenchus</taxon>
    </lineage>
</organism>
<evidence type="ECO:0000313" key="4">
    <source>
        <dbReference type="Proteomes" id="UP000095284"/>
    </source>
</evidence>
<dbReference type="WBParaSite" id="BXY_1141900.1">
    <property type="protein sequence ID" value="BXY_1141900.1"/>
    <property type="gene ID" value="BXY_1141900"/>
</dbReference>
<reference evidence="3" key="2">
    <citation type="submission" date="2020-08" db="EMBL/GenBank/DDBJ databases">
        <authorList>
            <person name="Kikuchi T."/>
        </authorList>
    </citation>
    <scope>NUCLEOTIDE SEQUENCE</scope>
    <source>
        <strain evidence="2">Ka4C1</strain>
    </source>
</reference>
<keyword evidence="1" id="KW-0732">Signal</keyword>
<dbReference type="Proteomes" id="UP000659654">
    <property type="component" value="Unassembled WGS sequence"/>
</dbReference>
<accession>A0A1I7SEG0</accession>
<keyword evidence="5" id="KW-1185">Reference proteome</keyword>
<dbReference type="Proteomes" id="UP000582659">
    <property type="component" value="Unassembled WGS sequence"/>
</dbReference>